<dbReference type="EMBL" id="CP136336">
    <property type="protein sequence ID" value="WOB09699.1"/>
    <property type="molecule type" value="Genomic_DNA"/>
</dbReference>
<accession>A0ABZ0CXK3</accession>
<dbReference type="InterPro" id="IPR042100">
    <property type="entry name" value="Bug_dom1"/>
</dbReference>
<dbReference type="Pfam" id="PF03401">
    <property type="entry name" value="TctC"/>
    <property type="match status" value="1"/>
</dbReference>
<evidence type="ECO:0000313" key="4">
    <source>
        <dbReference type="Proteomes" id="UP001303946"/>
    </source>
</evidence>
<comment type="similarity">
    <text evidence="1">Belongs to the UPF0065 (bug) family.</text>
</comment>
<evidence type="ECO:0000313" key="3">
    <source>
        <dbReference type="EMBL" id="WOB09699.1"/>
    </source>
</evidence>
<feature type="signal peptide" evidence="2">
    <location>
        <begin position="1"/>
        <end position="23"/>
    </location>
</feature>
<protein>
    <submittedName>
        <fullName evidence="3">Tripartite tricarboxylate transporter substrate binding protein</fullName>
    </submittedName>
</protein>
<name>A0ABZ0CXK3_9BURK</name>
<dbReference type="RefSeq" id="WP_294371628.1">
    <property type="nucleotide sequence ID" value="NZ_CP136336.1"/>
</dbReference>
<keyword evidence="2" id="KW-0732">Signal</keyword>
<organism evidence="3 4">
    <name type="scientific">Piscinibacter gummiphilus</name>
    <dbReference type="NCBI Taxonomy" id="946333"/>
    <lineage>
        <taxon>Bacteria</taxon>
        <taxon>Pseudomonadati</taxon>
        <taxon>Pseudomonadota</taxon>
        <taxon>Betaproteobacteria</taxon>
        <taxon>Burkholderiales</taxon>
        <taxon>Sphaerotilaceae</taxon>
        <taxon>Piscinibacter</taxon>
    </lineage>
</organism>
<dbReference type="InterPro" id="IPR005064">
    <property type="entry name" value="BUG"/>
</dbReference>
<sequence length="323" mass="34574">MLKQFLRGLVACAAMAVAICAPAAEFPSMPVKLVVPLGPGSATDILARQVAQWLEAEWGQPVIVENRPGAGGVVAADYVSKQPADGHTLLLTGSSLVIAPLIDRNANFRIGRDLKPVARLAILRIVLATNNKVPVPNLREFAALSRARPGTMNYAGLGRTSIIDIGMEVLKQGLHMDLTPVAYKGAAEHNTALIRNDVQLVWGGAQVLKEQAKAGRVRLLAAVSEHRFSDLPDLPTVKEEGYQGFIPQVWTGIIAPAGTPDHVLARITNDVNRVLARADAQAVLRDKLGNDPAPLPPGMFGEEVNKETAFWARTLKGLGIEPQ</sequence>
<dbReference type="PANTHER" id="PTHR42928">
    <property type="entry name" value="TRICARBOXYLATE-BINDING PROTEIN"/>
    <property type="match status" value="1"/>
</dbReference>
<feature type="chain" id="PRO_5045308618" evidence="2">
    <location>
        <begin position="24"/>
        <end position="323"/>
    </location>
</feature>
<dbReference type="PIRSF" id="PIRSF017082">
    <property type="entry name" value="YflP"/>
    <property type="match status" value="1"/>
</dbReference>
<evidence type="ECO:0000256" key="1">
    <source>
        <dbReference type="ARBA" id="ARBA00006987"/>
    </source>
</evidence>
<gene>
    <name evidence="3" type="ORF">RXV79_06455</name>
</gene>
<proteinExistence type="inferred from homology"/>
<reference evidence="3 4" key="1">
    <citation type="submission" date="2023-10" db="EMBL/GenBank/DDBJ databases">
        <title>Bacteria for the degradation of biodegradable plastic PBAT(Polybutylene adipate terephthalate).</title>
        <authorList>
            <person name="Weon H.-Y."/>
            <person name="Yeon J."/>
        </authorList>
    </citation>
    <scope>NUCLEOTIDE SEQUENCE [LARGE SCALE GENOMIC DNA]</scope>
    <source>
        <strain evidence="3 4">SBD 7-3</strain>
    </source>
</reference>
<keyword evidence="4" id="KW-1185">Reference proteome</keyword>
<dbReference type="Gene3D" id="3.40.190.10">
    <property type="entry name" value="Periplasmic binding protein-like II"/>
    <property type="match status" value="1"/>
</dbReference>
<dbReference type="CDD" id="cd07012">
    <property type="entry name" value="PBP2_Bug_TTT"/>
    <property type="match status" value="1"/>
</dbReference>
<dbReference type="Gene3D" id="3.40.190.150">
    <property type="entry name" value="Bordetella uptake gene, domain 1"/>
    <property type="match status" value="1"/>
</dbReference>
<dbReference type="PANTHER" id="PTHR42928:SF5">
    <property type="entry name" value="BLR1237 PROTEIN"/>
    <property type="match status" value="1"/>
</dbReference>
<dbReference type="Proteomes" id="UP001303946">
    <property type="component" value="Chromosome"/>
</dbReference>
<evidence type="ECO:0000256" key="2">
    <source>
        <dbReference type="SAM" id="SignalP"/>
    </source>
</evidence>